<dbReference type="RefSeq" id="XP_004485897.1">
    <property type="nucleotide sequence ID" value="XM_004485840.3"/>
</dbReference>
<gene>
    <name evidence="12" type="primary">LOC101503767</name>
</gene>
<dbReference type="Gene3D" id="2.10.25.160">
    <property type="entry name" value="Granulin"/>
    <property type="match status" value="1"/>
</dbReference>
<dbReference type="InterPro" id="IPR000668">
    <property type="entry name" value="Peptidase_C1A_C"/>
</dbReference>
<dbReference type="eggNOG" id="KOG4296">
    <property type="taxonomic scope" value="Eukaryota"/>
</dbReference>
<feature type="domain" description="Cathepsin propeptide inhibitor" evidence="10">
    <location>
        <begin position="47"/>
        <end position="106"/>
    </location>
</feature>
<protein>
    <submittedName>
        <fullName evidence="12">Low-temperature-induced cysteine proteinase-like</fullName>
    </submittedName>
</protein>
<dbReference type="InterPro" id="IPR000169">
    <property type="entry name" value="Pept_cys_AS"/>
</dbReference>
<dbReference type="InterPro" id="IPR025661">
    <property type="entry name" value="Pept_asp_AS"/>
</dbReference>
<dbReference type="PROSITE" id="PS00640">
    <property type="entry name" value="THIOL_PROTEASE_ASN"/>
    <property type="match status" value="1"/>
</dbReference>
<dbReference type="KEGG" id="cam:101503767"/>
<accession>A0A1S2X9W8</accession>
<dbReference type="SUPFAM" id="SSF54001">
    <property type="entry name" value="Cysteine proteinases"/>
    <property type="match status" value="1"/>
</dbReference>
<keyword evidence="5" id="KW-1015">Disulfide bond</keyword>
<dbReference type="Pfam" id="PF08246">
    <property type="entry name" value="Inhibitor_I29"/>
    <property type="match status" value="1"/>
</dbReference>
<dbReference type="SMART" id="SM00848">
    <property type="entry name" value="Inhibitor_I29"/>
    <property type="match status" value="1"/>
</dbReference>
<evidence type="ECO:0000256" key="7">
    <source>
        <dbReference type="SAM" id="MobiDB-lite"/>
    </source>
</evidence>
<feature type="region of interest" description="Disordered" evidence="7">
    <location>
        <begin position="354"/>
        <end position="380"/>
    </location>
</feature>
<feature type="domain" description="Granulins" evidence="8">
    <location>
        <begin position="385"/>
        <end position="442"/>
    </location>
</feature>
<keyword evidence="2" id="KW-0645">Protease</keyword>
<dbReference type="CDD" id="cd02248">
    <property type="entry name" value="Peptidase_C1A"/>
    <property type="match status" value="1"/>
</dbReference>
<evidence type="ECO:0000256" key="2">
    <source>
        <dbReference type="ARBA" id="ARBA00022670"/>
    </source>
</evidence>
<feature type="domain" description="Peptidase C1A papain C-terminal" evidence="9">
    <location>
        <begin position="135"/>
        <end position="351"/>
    </location>
</feature>
<dbReference type="AlphaFoldDB" id="A0A1S2X9W8"/>
<evidence type="ECO:0000256" key="6">
    <source>
        <dbReference type="ARBA" id="ARBA00023180"/>
    </source>
</evidence>
<dbReference type="PROSITE" id="PS00139">
    <property type="entry name" value="THIOL_PROTEASE_CYS"/>
    <property type="match status" value="1"/>
</dbReference>
<dbReference type="GeneID" id="101503767"/>
<dbReference type="PRINTS" id="PR00705">
    <property type="entry name" value="PAPAIN"/>
</dbReference>
<organism evidence="11 12">
    <name type="scientific">Cicer arietinum</name>
    <name type="common">Chickpea</name>
    <name type="synonym">Garbanzo</name>
    <dbReference type="NCBI Taxonomy" id="3827"/>
    <lineage>
        <taxon>Eukaryota</taxon>
        <taxon>Viridiplantae</taxon>
        <taxon>Streptophyta</taxon>
        <taxon>Embryophyta</taxon>
        <taxon>Tracheophyta</taxon>
        <taxon>Spermatophyta</taxon>
        <taxon>Magnoliopsida</taxon>
        <taxon>eudicotyledons</taxon>
        <taxon>Gunneridae</taxon>
        <taxon>Pentapetalae</taxon>
        <taxon>rosids</taxon>
        <taxon>fabids</taxon>
        <taxon>Fabales</taxon>
        <taxon>Fabaceae</taxon>
        <taxon>Papilionoideae</taxon>
        <taxon>50 kb inversion clade</taxon>
        <taxon>NPAAA clade</taxon>
        <taxon>Hologalegina</taxon>
        <taxon>IRL clade</taxon>
        <taxon>Cicereae</taxon>
        <taxon>Cicer</taxon>
    </lineage>
</organism>
<evidence type="ECO:0000313" key="12">
    <source>
        <dbReference type="RefSeq" id="XP_004485897.1"/>
    </source>
</evidence>
<dbReference type="InterPro" id="IPR037277">
    <property type="entry name" value="Granulin_sf"/>
</dbReference>
<evidence type="ECO:0000256" key="5">
    <source>
        <dbReference type="ARBA" id="ARBA00023157"/>
    </source>
</evidence>
<comment type="similarity">
    <text evidence="1">Belongs to the peptidase C1 family.</text>
</comment>
<keyword evidence="3" id="KW-0378">Hydrolase</keyword>
<reference evidence="12" key="2">
    <citation type="submission" date="2025-08" db="UniProtKB">
        <authorList>
            <consortium name="RefSeq"/>
        </authorList>
    </citation>
    <scope>IDENTIFICATION</scope>
    <source>
        <tissue evidence="12">Etiolated seedlings</tissue>
    </source>
</reference>
<evidence type="ECO:0000256" key="4">
    <source>
        <dbReference type="ARBA" id="ARBA00022807"/>
    </source>
</evidence>
<dbReference type="InterPro" id="IPR000118">
    <property type="entry name" value="Granulin"/>
</dbReference>
<dbReference type="GO" id="GO:0008234">
    <property type="term" value="F:cysteine-type peptidase activity"/>
    <property type="evidence" value="ECO:0007669"/>
    <property type="project" value="UniProtKB-KW"/>
</dbReference>
<evidence type="ECO:0000313" key="11">
    <source>
        <dbReference type="Proteomes" id="UP000087171"/>
    </source>
</evidence>
<dbReference type="FunFam" id="3.90.70.10:FF:000177">
    <property type="entry name" value="Cysteine proteinase RD21A"/>
    <property type="match status" value="1"/>
</dbReference>
<dbReference type="SMART" id="SM00645">
    <property type="entry name" value="Pept_C1"/>
    <property type="match status" value="1"/>
</dbReference>
<dbReference type="Pfam" id="PF00112">
    <property type="entry name" value="Peptidase_C1"/>
    <property type="match status" value="1"/>
</dbReference>
<keyword evidence="4" id="KW-0788">Thiol protease</keyword>
<evidence type="ECO:0000256" key="1">
    <source>
        <dbReference type="ARBA" id="ARBA00008455"/>
    </source>
</evidence>
<dbReference type="Proteomes" id="UP000087171">
    <property type="component" value="Chromosome Ca1"/>
</dbReference>
<reference evidence="11" key="1">
    <citation type="journal article" date="2013" name="Nat. Biotechnol.">
        <title>Draft genome sequence of chickpea (Cicer arietinum) provides a resource for trait improvement.</title>
        <authorList>
            <person name="Varshney R.K."/>
            <person name="Song C."/>
            <person name="Saxena R.K."/>
            <person name="Azam S."/>
            <person name="Yu S."/>
            <person name="Sharpe A.G."/>
            <person name="Cannon S."/>
            <person name="Baek J."/>
            <person name="Rosen B.D."/>
            <person name="Tar'an B."/>
            <person name="Millan T."/>
            <person name="Zhang X."/>
            <person name="Ramsay L.D."/>
            <person name="Iwata A."/>
            <person name="Wang Y."/>
            <person name="Nelson W."/>
            <person name="Farmer A.D."/>
            <person name="Gaur P.M."/>
            <person name="Soderlund C."/>
            <person name="Penmetsa R.V."/>
            <person name="Xu C."/>
            <person name="Bharti A.K."/>
            <person name="He W."/>
            <person name="Winter P."/>
            <person name="Zhao S."/>
            <person name="Hane J.K."/>
            <person name="Carrasquilla-Garcia N."/>
            <person name="Condie J.A."/>
            <person name="Upadhyaya H.D."/>
            <person name="Luo M.C."/>
            <person name="Thudi M."/>
            <person name="Gowda C.L."/>
            <person name="Singh N.P."/>
            <person name="Lichtenzveig J."/>
            <person name="Gali K.K."/>
            <person name="Rubio J."/>
            <person name="Nadarajan N."/>
            <person name="Dolezel J."/>
            <person name="Bansal K.C."/>
            <person name="Xu X."/>
            <person name="Edwards D."/>
            <person name="Zhang G."/>
            <person name="Kahl G."/>
            <person name="Gil J."/>
            <person name="Singh K.B."/>
            <person name="Datta S.K."/>
            <person name="Jackson S.A."/>
            <person name="Wang J."/>
            <person name="Cook D.R."/>
        </authorList>
    </citation>
    <scope>NUCLEOTIDE SEQUENCE [LARGE SCALE GENOMIC DNA]</scope>
    <source>
        <strain evidence="11">cv. CDC Frontier</strain>
    </source>
</reference>
<dbReference type="InterPro" id="IPR039417">
    <property type="entry name" value="Peptidase_C1A_papain-like"/>
</dbReference>
<dbReference type="OrthoDB" id="10253408at2759"/>
<keyword evidence="11" id="KW-1185">Reference proteome</keyword>
<evidence type="ECO:0000256" key="3">
    <source>
        <dbReference type="ARBA" id="ARBA00022801"/>
    </source>
</evidence>
<evidence type="ECO:0000259" key="10">
    <source>
        <dbReference type="SMART" id="SM00848"/>
    </source>
</evidence>
<dbReference type="PANTHER" id="PTHR12411">
    <property type="entry name" value="CYSTEINE PROTEASE FAMILY C1-RELATED"/>
    <property type="match status" value="1"/>
</dbReference>
<dbReference type="SMART" id="SM00277">
    <property type="entry name" value="GRAN"/>
    <property type="match status" value="1"/>
</dbReference>
<dbReference type="InterPro" id="IPR013128">
    <property type="entry name" value="Peptidase_C1A"/>
</dbReference>
<dbReference type="InterPro" id="IPR025660">
    <property type="entry name" value="Pept_his_AS"/>
</dbReference>
<name>A0A1S2X9W8_CICAR</name>
<sequence length="492" mass="54497">MGSHQKILLILLTLIWGFICYGISSEYSILAFDFDTLPSEDQVVELFQQWKKDHKKFYIHPEEAALRLESFRRNLKYVIERNSMRNSTLGHRLGLNRFADMSNDEFKSKFISKVKKPTSKRSNDLYVKDESCEEAAYSLDWRKKGAVTGVKDQGNCGSCWSFSSTGAIEGVNAIVTGDLISLSEQELVDCDSTNDGCDGGYMDYAFEWVINNGGIDTESSYPYTGVDGTCNVTKEETKVVTIDGYTDVAQSDSGVLCATVKQPISAGIDGSSLDFQLYTGGIYDGDCSSDPDDIDHAVLIVGYGSKGDEDYWIVKNSWGTNWGIEGYIYIRRNTNLKYGVCAINYMASYPTKESSAVSPTSPPSPPSPPSPLPPPPPPSPSPSECGDFSYCHADQTCCCNLELFDFCLAYGCCEYENAVCCTGSEYCCPSDYPICDIEDGLCLQNYGDLMGVAAKKKKMGKHKFPWTKLEQKKKTHSPLQLSLRRNAFAAMR</sequence>
<dbReference type="SUPFAM" id="SSF57277">
    <property type="entry name" value="Granulin repeat"/>
    <property type="match status" value="1"/>
</dbReference>
<evidence type="ECO:0000259" key="8">
    <source>
        <dbReference type="SMART" id="SM00277"/>
    </source>
</evidence>
<dbReference type="STRING" id="3827.A0A1S2X9W8"/>
<dbReference type="InterPro" id="IPR013201">
    <property type="entry name" value="Prot_inhib_I29"/>
</dbReference>
<dbReference type="InterPro" id="IPR038765">
    <property type="entry name" value="Papain-like_cys_pep_sf"/>
</dbReference>
<evidence type="ECO:0000259" key="9">
    <source>
        <dbReference type="SMART" id="SM00645"/>
    </source>
</evidence>
<dbReference type="eggNOG" id="KOG1543">
    <property type="taxonomic scope" value="Eukaryota"/>
</dbReference>
<dbReference type="PaxDb" id="3827-XP_004485897.1"/>
<dbReference type="Pfam" id="PF00396">
    <property type="entry name" value="Granulin"/>
    <property type="match status" value="1"/>
</dbReference>
<dbReference type="Gene3D" id="3.90.70.10">
    <property type="entry name" value="Cysteine proteinases"/>
    <property type="match status" value="1"/>
</dbReference>
<feature type="compositionally biased region" description="Pro residues" evidence="7">
    <location>
        <begin position="360"/>
        <end position="380"/>
    </location>
</feature>
<proteinExistence type="inferred from homology"/>
<dbReference type="GO" id="GO:0006508">
    <property type="term" value="P:proteolysis"/>
    <property type="evidence" value="ECO:0007669"/>
    <property type="project" value="UniProtKB-KW"/>
</dbReference>
<dbReference type="PROSITE" id="PS00639">
    <property type="entry name" value="THIOL_PROTEASE_HIS"/>
    <property type="match status" value="1"/>
</dbReference>
<keyword evidence="6" id="KW-0325">Glycoprotein</keyword>